<dbReference type="AlphaFoldDB" id="A0A077M0L9"/>
<feature type="transmembrane region" description="Helical" evidence="2">
    <location>
        <begin position="61"/>
        <end position="80"/>
    </location>
</feature>
<dbReference type="RefSeq" id="WP_048551798.1">
    <property type="nucleotide sequence ID" value="NZ_HF570958.1"/>
</dbReference>
<reference evidence="4 5" key="1">
    <citation type="journal article" date="2013" name="ISME J.">
        <title>A metabolic model for members of the genus Tetrasphaera involved in enhanced biological phosphorus removal.</title>
        <authorList>
            <person name="Kristiansen R."/>
            <person name="Nguyen H.T.T."/>
            <person name="Saunders A.M."/>
            <person name="Nielsen J.L."/>
            <person name="Wimmer R."/>
            <person name="Le V.Q."/>
            <person name="McIlroy S.J."/>
            <person name="Petrovski S."/>
            <person name="Seviour R.J."/>
            <person name="Calteau A."/>
            <person name="Nielsen K.L."/>
            <person name="Nielsen P.H."/>
        </authorList>
    </citation>
    <scope>NUCLEOTIDE SEQUENCE [LARGE SCALE GENOMIC DNA]</scope>
    <source>
        <strain evidence="4 5">T1-X7</strain>
    </source>
</reference>
<dbReference type="Proteomes" id="UP000035721">
    <property type="component" value="Unassembled WGS sequence"/>
</dbReference>
<proteinExistence type="predicted"/>
<feature type="compositionally biased region" description="Basic and acidic residues" evidence="1">
    <location>
        <begin position="350"/>
        <end position="376"/>
    </location>
</feature>
<evidence type="ECO:0000256" key="2">
    <source>
        <dbReference type="SAM" id="Phobius"/>
    </source>
</evidence>
<feature type="domain" description="YdbS-like PH" evidence="3">
    <location>
        <begin position="86"/>
        <end position="156"/>
    </location>
</feature>
<keyword evidence="5" id="KW-1185">Reference proteome</keyword>
<comment type="caution">
    <text evidence="4">The sequence shown here is derived from an EMBL/GenBank/DDBJ whole genome shotgun (WGS) entry which is preliminary data.</text>
</comment>
<dbReference type="InterPro" id="IPR005182">
    <property type="entry name" value="YdbS-like_PH"/>
</dbReference>
<sequence length="376" mass="41344">MATPRRTLIATERTLDEQYAEGEEELVRTRRHIFILLKPMVRALVPTVLATWYTLEIPTSGHVASFLWFVAMGLWLWVAWCEAERRRNVFVITTKRILLYEGIVTRSVPMMRLSKVTDLTYHRTVPGRIFRYGTIVIESAGQEQALNTITFLPEPDTVFAILNGALFGEKARERSLEGVGIIGHRRQKTKKVRRLGPGEPGDGPDDGRGGPGGSGDPSGPSGGPSGRGGGGSDGGASGGRGSDRPRTRRPGQNRTPGSEPHSPIEDYGASSDDDGPFLRGTSPAYQLSGHELDPPTPPGDWADDEPRTGRPRGASAYDPDADPTDIPPAGYRPRWQRVTDEDDGTTIYRSPDRRARSPRDEDTGPIPIEERRPRYT</sequence>
<dbReference type="STRING" id="1194083.BN12_600008"/>
<evidence type="ECO:0000313" key="5">
    <source>
        <dbReference type="Proteomes" id="UP000035721"/>
    </source>
</evidence>
<dbReference type="OrthoDB" id="3354538at2"/>
<dbReference type="EMBL" id="CAJB01000393">
    <property type="protein sequence ID" value="CCH79848.1"/>
    <property type="molecule type" value="Genomic_DNA"/>
</dbReference>
<evidence type="ECO:0000313" key="4">
    <source>
        <dbReference type="EMBL" id="CCH79848.1"/>
    </source>
</evidence>
<gene>
    <name evidence="4" type="ORF">BN12_600008</name>
</gene>
<feature type="region of interest" description="Disordered" evidence="1">
    <location>
        <begin position="178"/>
        <end position="376"/>
    </location>
</feature>
<dbReference type="Pfam" id="PF03703">
    <property type="entry name" value="bPH_2"/>
    <property type="match status" value="1"/>
</dbReference>
<keyword evidence="2" id="KW-0472">Membrane</keyword>
<feature type="compositionally biased region" description="Basic residues" evidence="1">
    <location>
        <begin position="183"/>
        <end position="194"/>
    </location>
</feature>
<dbReference type="PANTHER" id="PTHR37938">
    <property type="entry name" value="BLL0215 PROTEIN"/>
    <property type="match status" value="1"/>
</dbReference>
<accession>A0A077M0L9</accession>
<name>A0A077M0L9_9MICO</name>
<evidence type="ECO:0000259" key="3">
    <source>
        <dbReference type="Pfam" id="PF03703"/>
    </source>
</evidence>
<keyword evidence="2" id="KW-1133">Transmembrane helix</keyword>
<evidence type="ECO:0000256" key="1">
    <source>
        <dbReference type="SAM" id="MobiDB-lite"/>
    </source>
</evidence>
<protein>
    <recommendedName>
        <fullName evidence="3">YdbS-like PH domain-containing protein</fullName>
    </recommendedName>
</protein>
<keyword evidence="2" id="KW-0812">Transmembrane</keyword>
<organism evidence="4 5">
    <name type="scientific">Nostocoides japonicum T1-X7</name>
    <dbReference type="NCBI Taxonomy" id="1194083"/>
    <lineage>
        <taxon>Bacteria</taxon>
        <taxon>Bacillati</taxon>
        <taxon>Actinomycetota</taxon>
        <taxon>Actinomycetes</taxon>
        <taxon>Micrococcales</taxon>
        <taxon>Intrasporangiaceae</taxon>
        <taxon>Nostocoides</taxon>
    </lineage>
</organism>
<feature type="compositionally biased region" description="Gly residues" evidence="1">
    <location>
        <begin position="209"/>
        <end position="240"/>
    </location>
</feature>
<dbReference type="PANTHER" id="PTHR37938:SF1">
    <property type="entry name" value="BLL0215 PROTEIN"/>
    <property type="match status" value="1"/>
</dbReference>
<feature type="transmembrane region" description="Helical" evidence="2">
    <location>
        <begin position="33"/>
        <end position="55"/>
    </location>
</feature>